<feature type="transmembrane region" description="Helical" evidence="8">
    <location>
        <begin position="183"/>
        <end position="201"/>
    </location>
</feature>
<dbReference type="Pfam" id="PF03845">
    <property type="entry name" value="Spore_permease"/>
    <property type="match status" value="1"/>
</dbReference>
<name>A0ABT4CQJ3_9CLOT</name>
<dbReference type="Proteomes" id="UP001079657">
    <property type="component" value="Unassembled WGS sequence"/>
</dbReference>
<evidence type="ECO:0000256" key="7">
    <source>
        <dbReference type="ARBA" id="ARBA00023136"/>
    </source>
</evidence>
<evidence type="ECO:0000256" key="4">
    <source>
        <dbReference type="ARBA" id="ARBA00022544"/>
    </source>
</evidence>
<gene>
    <name evidence="9" type="ORF">OXH55_08775</name>
</gene>
<feature type="transmembrane region" description="Helical" evidence="8">
    <location>
        <begin position="213"/>
        <end position="237"/>
    </location>
</feature>
<dbReference type="RefSeq" id="WP_268049545.1">
    <property type="nucleotide sequence ID" value="NZ_JAPQES010000002.1"/>
</dbReference>
<evidence type="ECO:0000256" key="1">
    <source>
        <dbReference type="ARBA" id="ARBA00004141"/>
    </source>
</evidence>
<accession>A0ABT4CQJ3</accession>
<evidence type="ECO:0000313" key="10">
    <source>
        <dbReference type="Proteomes" id="UP001079657"/>
    </source>
</evidence>
<dbReference type="InterPro" id="IPR004761">
    <property type="entry name" value="Spore_GerAB"/>
</dbReference>
<dbReference type="PANTHER" id="PTHR34975">
    <property type="entry name" value="SPORE GERMINATION PROTEIN A2"/>
    <property type="match status" value="1"/>
</dbReference>
<feature type="transmembrane region" description="Helical" evidence="8">
    <location>
        <begin position="115"/>
        <end position="134"/>
    </location>
</feature>
<feature type="transmembrane region" description="Helical" evidence="8">
    <location>
        <begin position="330"/>
        <end position="351"/>
    </location>
</feature>
<evidence type="ECO:0000313" key="9">
    <source>
        <dbReference type="EMBL" id="MCY6370723.1"/>
    </source>
</evidence>
<evidence type="ECO:0000256" key="6">
    <source>
        <dbReference type="ARBA" id="ARBA00022989"/>
    </source>
</evidence>
<dbReference type="NCBIfam" id="TIGR00912">
    <property type="entry name" value="2A0309"/>
    <property type="match status" value="1"/>
</dbReference>
<feature type="transmembrane region" description="Helical" evidence="8">
    <location>
        <begin position="81"/>
        <end position="103"/>
    </location>
</feature>
<keyword evidence="5 8" id="KW-0812">Transmembrane</keyword>
<comment type="caution">
    <text evidence="9">The sequence shown here is derived from an EMBL/GenBank/DDBJ whole genome shotgun (WGS) entry which is preliminary data.</text>
</comment>
<sequence>MNKNKITQNQYIFIIIASMVGIGILSLPTNISKIAHQNGWISTFISGIYPIFIVITASIIDKKTVHADFWDINNKIYGKTLSYIFTFIFFFYFLTIFSAVIAGYTNILNTTIATFLPPIFVVFPTLLIVTLISMSGIYMIGRICELYFYFSIPLIVIPLFFIGKGSLFNIQPFFSPYTEIIKAIPNTFLTYTLVEICYIIISKISNRKNTKKAGIIACVVTIFIYTFFISFIAIYYLGWELTSKLEVPIIYMIETLRVPLISNFKALFIFLWSEIVFKHLLCDSFVLSYCLSKLLKMSYKKACIISSVITLAYTFLMIPEYNRKMIIDFFVHYFVIFSVTWGLATTILVSIRYRGEKDEHV</sequence>
<feature type="transmembrane region" description="Helical" evidence="8">
    <location>
        <begin position="40"/>
        <end position="60"/>
    </location>
</feature>
<keyword evidence="3" id="KW-0813">Transport</keyword>
<evidence type="ECO:0000256" key="3">
    <source>
        <dbReference type="ARBA" id="ARBA00022448"/>
    </source>
</evidence>
<evidence type="ECO:0000256" key="5">
    <source>
        <dbReference type="ARBA" id="ARBA00022692"/>
    </source>
</evidence>
<protein>
    <submittedName>
        <fullName evidence="9">GerAB/ArcD/ProY family transporter</fullName>
    </submittedName>
</protein>
<feature type="transmembrane region" description="Helical" evidence="8">
    <location>
        <begin position="12"/>
        <end position="28"/>
    </location>
</feature>
<reference evidence="9" key="1">
    <citation type="submission" date="2022-12" db="EMBL/GenBank/DDBJ databases">
        <authorList>
            <person name="Wang J."/>
        </authorList>
    </citation>
    <scope>NUCLEOTIDE SEQUENCE</scope>
    <source>
        <strain evidence="9">HY-42-06</strain>
    </source>
</reference>
<dbReference type="PANTHER" id="PTHR34975:SF2">
    <property type="entry name" value="SPORE GERMINATION PROTEIN A2"/>
    <property type="match status" value="1"/>
</dbReference>
<keyword evidence="10" id="KW-1185">Reference proteome</keyword>
<dbReference type="Gene3D" id="1.20.1740.10">
    <property type="entry name" value="Amino acid/polyamine transporter I"/>
    <property type="match status" value="1"/>
</dbReference>
<proteinExistence type="inferred from homology"/>
<keyword evidence="4" id="KW-0309">Germination</keyword>
<evidence type="ECO:0000256" key="2">
    <source>
        <dbReference type="ARBA" id="ARBA00007998"/>
    </source>
</evidence>
<comment type="similarity">
    <text evidence="2">Belongs to the amino acid-polyamine-organocation (APC) superfamily. Spore germination protein (SGP) (TC 2.A.3.9) family.</text>
</comment>
<feature type="transmembrane region" description="Helical" evidence="8">
    <location>
        <begin position="266"/>
        <end position="290"/>
    </location>
</feature>
<comment type="subcellular location">
    <subcellularLocation>
        <location evidence="1">Membrane</location>
        <topology evidence="1">Multi-pass membrane protein</topology>
    </subcellularLocation>
</comment>
<keyword evidence="7 8" id="KW-0472">Membrane</keyword>
<keyword evidence="6 8" id="KW-1133">Transmembrane helix</keyword>
<organism evidence="9 10">
    <name type="scientific">Clostridium ganghwense</name>
    <dbReference type="NCBI Taxonomy" id="312089"/>
    <lineage>
        <taxon>Bacteria</taxon>
        <taxon>Bacillati</taxon>
        <taxon>Bacillota</taxon>
        <taxon>Clostridia</taxon>
        <taxon>Eubacteriales</taxon>
        <taxon>Clostridiaceae</taxon>
        <taxon>Clostridium</taxon>
    </lineage>
</organism>
<dbReference type="EMBL" id="JAPQES010000002">
    <property type="protein sequence ID" value="MCY6370723.1"/>
    <property type="molecule type" value="Genomic_DNA"/>
</dbReference>
<feature type="transmembrane region" description="Helical" evidence="8">
    <location>
        <begin position="302"/>
        <end position="318"/>
    </location>
</feature>
<feature type="transmembrane region" description="Helical" evidence="8">
    <location>
        <begin position="146"/>
        <end position="163"/>
    </location>
</feature>
<evidence type="ECO:0000256" key="8">
    <source>
        <dbReference type="SAM" id="Phobius"/>
    </source>
</evidence>